<organism evidence="3 4">
    <name type="scientific">Ancylomarina salipaludis</name>
    <dbReference type="NCBI Taxonomy" id="2501299"/>
    <lineage>
        <taxon>Bacteria</taxon>
        <taxon>Pseudomonadati</taxon>
        <taxon>Bacteroidota</taxon>
        <taxon>Bacteroidia</taxon>
        <taxon>Marinilabiliales</taxon>
        <taxon>Marinifilaceae</taxon>
        <taxon>Ancylomarina</taxon>
    </lineage>
</organism>
<keyword evidence="1" id="KW-0175">Coiled coil</keyword>
<keyword evidence="2" id="KW-0472">Membrane</keyword>
<gene>
    <name evidence="3" type="ORF">EO244_00525</name>
</gene>
<evidence type="ECO:0000313" key="3">
    <source>
        <dbReference type="EMBL" id="RXQ97406.1"/>
    </source>
</evidence>
<feature type="coiled-coil region" evidence="1">
    <location>
        <begin position="45"/>
        <end position="103"/>
    </location>
</feature>
<proteinExistence type="predicted"/>
<name>A0A4Q1JQ06_9BACT</name>
<evidence type="ECO:0000313" key="4">
    <source>
        <dbReference type="Proteomes" id="UP000289703"/>
    </source>
</evidence>
<dbReference type="EMBL" id="SAXA01000001">
    <property type="protein sequence ID" value="RXQ97406.1"/>
    <property type="molecule type" value="Genomic_DNA"/>
</dbReference>
<reference evidence="3 4" key="1">
    <citation type="submission" date="2019-01" db="EMBL/GenBank/DDBJ databases">
        <title>Ancylomarina salipaludis sp. nov., isolated from a salt marsh.</title>
        <authorList>
            <person name="Yoon J.-H."/>
        </authorList>
    </citation>
    <scope>NUCLEOTIDE SEQUENCE [LARGE SCALE GENOMIC DNA]</scope>
    <source>
        <strain evidence="3 4">SHSM-M15</strain>
    </source>
</reference>
<dbReference type="Proteomes" id="UP000289703">
    <property type="component" value="Unassembled WGS sequence"/>
</dbReference>
<accession>A0A4Q1JQ06</accession>
<sequence length="337" mass="39753">MHILRFFQRLIDDAQDMNGYAIIIIVLLILLVISYLRRKFADSNSENLESEKLAFEQKFKEIEAERYKLQMQVNENQKQIELYQNSENQLRKEICDLKEKNTNYQDKYSKAYQELLLAKEKFKASENQLHAYRLSPHFLKNLINSAFIESKLRIEDYSIKNCFSLFGFKLYTLNNLKLNLNTYNDKLEKSLTLLIDILNYLIYSHSISNIHLQTEISHLEKFCSLIEMNKNIKVDIITKLNRTDIQVPPTVLFNYIDNAIKHGYFKKKALKINLTSRQNIFEYSVETPMHPEMNQKKLLGGLGDQEYSKFLDQSSNTYNISNTIHNNTYIAKLQLTV</sequence>
<keyword evidence="2" id="KW-1133">Transmembrane helix</keyword>
<dbReference type="AlphaFoldDB" id="A0A4Q1JQ06"/>
<dbReference type="RefSeq" id="WP_129251894.1">
    <property type="nucleotide sequence ID" value="NZ_SAXA01000001.1"/>
</dbReference>
<evidence type="ECO:0000256" key="2">
    <source>
        <dbReference type="SAM" id="Phobius"/>
    </source>
</evidence>
<evidence type="ECO:0008006" key="5">
    <source>
        <dbReference type="Google" id="ProtNLM"/>
    </source>
</evidence>
<dbReference type="OrthoDB" id="9809908at2"/>
<protein>
    <recommendedName>
        <fullName evidence="5">Signal transduction histidine kinase internal region domain-containing protein</fullName>
    </recommendedName>
</protein>
<evidence type="ECO:0000256" key="1">
    <source>
        <dbReference type="SAM" id="Coils"/>
    </source>
</evidence>
<keyword evidence="2" id="KW-0812">Transmembrane</keyword>
<keyword evidence="4" id="KW-1185">Reference proteome</keyword>
<feature type="transmembrane region" description="Helical" evidence="2">
    <location>
        <begin position="20"/>
        <end position="36"/>
    </location>
</feature>
<comment type="caution">
    <text evidence="3">The sequence shown here is derived from an EMBL/GenBank/DDBJ whole genome shotgun (WGS) entry which is preliminary data.</text>
</comment>